<dbReference type="PATRIC" id="fig|1006006.8.peg.788"/>
<organism evidence="2 3">
    <name type="scientific">Metallosphaera cuprina (strain Ar-4)</name>
    <dbReference type="NCBI Taxonomy" id="1006006"/>
    <lineage>
        <taxon>Archaea</taxon>
        <taxon>Thermoproteota</taxon>
        <taxon>Thermoprotei</taxon>
        <taxon>Sulfolobales</taxon>
        <taxon>Sulfolobaceae</taxon>
        <taxon>Metallosphaera</taxon>
    </lineage>
</organism>
<dbReference type="Proteomes" id="UP000007812">
    <property type="component" value="Chromosome"/>
</dbReference>
<evidence type="ECO:0000256" key="1">
    <source>
        <dbReference type="SAM" id="Phobius"/>
    </source>
</evidence>
<keyword evidence="3" id="KW-1185">Reference proteome</keyword>
<dbReference type="AlphaFoldDB" id="F4G206"/>
<dbReference type="STRING" id="1006006.Mcup_0790"/>
<name>F4G206_METCR</name>
<accession>F4G206</accession>
<sequence length="44" mass="4805">MYGVSYVIIGRFDIPFIPKRESMMIGSVLIGIALALFAISAFVP</sequence>
<dbReference type="HOGENOM" id="CLU_207590_0_0_2"/>
<reference evidence="2 3" key="1">
    <citation type="journal article" date="2011" name="J. Bacteriol.">
        <title>Complete genome sequence of Metallosphaera cuprina, a metal sulfide-oxidizing archaeon from a hot spring.</title>
        <authorList>
            <person name="Liu L.J."/>
            <person name="You X.Y."/>
            <person name="Zheng H."/>
            <person name="Wang S."/>
            <person name="Jiang C.Y."/>
            <person name="Liu S.J."/>
        </authorList>
    </citation>
    <scope>NUCLEOTIDE SEQUENCE [LARGE SCALE GENOMIC DNA]</scope>
    <source>
        <strain evidence="2 3">Ar-4</strain>
    </source>
</reference>
<keyword evidence="1" id="KW-0472">Membrane</keyword>
<gene>
    <name evidence="2" type="ordered locus">Mcup_0790</name>
</gene>
<protein>
    <submittedName>
        <fullName evidence="2">Uncharacterized protein</fullName>
    </submittedName>
</protein>
<proteinExistence type="predicted"/>
<keyword evidence="1" id="KW-0812">Transmembrane</keyword>
<dbReference type="EMBL" id="CP002656">
    <property type="protein sequence ID" value="AEB94895.1"/>
    <property type="molecule type" value="Genomic_DNA"/>
</dbReference>
<evidence type="ECO:0000313" key="2">
    <source>
        <dbReference type="EMBL" id="AEB94895.1"/>
    </source>
</evidence>
<dbReference type="KEGG" id="mcn:Mcup_0790"/>
<feature type="transmembrane region" description="Helical" evidence="1">
    <location>
        <begin position="23"/>
        <end position="43"/>
    </location>
</feature>
<keyword evidence="1" id="KW-1133">Transmembrane helix</keyword>
<evidence type="ECO:0000313" key="3">
    <source>
        <dbReference type="Proteomes" id="UP000007812"/>
    </source>
</evidence>